<dbReference type="VEuPathDB" id="FungiDB:HpaG814774"/>
<keyword evidence="2" id="KW-1185">Reference proteome</keyword>
<dbReference type="AntiFam" id="ANF00011">
    <property type="entry name" value="tRNA translation"/>
</dbReference>
<protein>
    <submittedName>
        <fullName evidence="1">Uncharacterized protein</fullName>
    </submittedName>
</protein>
<sequence>MVSLPSYVSGECEQRYAMVSREGTCKSKRGDACRQRTSPQAGSNHRPFAYEASALPLSYRGTHDVRFRTGRRTVTPFSCTNRVAVLYSLDTIRAHRLPGLSMCTRYLPTALFSSSIFGSVFNI</sequence>
<reference evidence="2" key="1">
    <citation type="journal article" date="2010" name="Science">
        <title>Signatures of adaptation to obligate biotrophy in the Hyaloperonospora arabidopsidis genome.</title>
        <authorList>
            <person name="Baxter L."/>
            <person name="Tripathy S."/>
            <person name="Ishaque N."/>
            <person name="Boot N."/>
            <person name="Cabral A."/>
            <person name="Kemen E."/>
            <person name="Thines M."/>
            <person name="Ah-Fong A."/>
            <person name="Anderson R."/>
            <person name="Badejoko W."/>
            <person name="Bittner-Eddy P."/>
            <person name="Boore J.L."/>
            <person name="Chibucos M.C."/>
            <person name="Coates M."/>
            <person name="Dehal P."/>
            <person name="Delehaunty K."/>
            <person name="Dong S."/>
            <person name="Downton P."/>
            <person name="Dumas B."/>
            <person name="Fabro G."/>
            <person name="Fronick C."/>
            <person name="Fuerstenberg S.I."/>
            <person name="Fulton L."/>
            <person name="Gaulin E."/>
            <person name="Govers F."/>
            <person name="Hughes L."/>
            <person name="Humphray S."/>
            <person name="Jiang R.H."/>
            <person name="Judelson H."/>
            <person name="Kamoun S."/>
            <person name="Kyung K."/>
            <person name="Meijer H."/>
            <person name="Minx P."/>
            <person name="Morris P."/>
            <person name="Nelson J."/>
            <person name="Phuntumart V."/>
            <person name="Qutob D."/>
            <person name="Rehmany A."/>
            <person name="Rougon-Cardoso A."/>
            <person name="Ryden P."/>
            <person name="Torto-Alalibo T."/>
            <person name="Studholme D."/>
            <person name="Wang Y."/>
            <person name="Win J."/>
            <person name="Wood J."/>
            <person name="Clifton S.W."/>
            <person name="Rogers J."/>
            <person name="Van den Ackerveken G."/>
            <person name="Jones J.D."/>
            <person name="McDowell J.M."/>
            <person name="Beynon J."/>
            <person name="Tyler B.M."/>
        </authorList>
    </citation>
    <scope>NUCLEOTIDE SEQUENCE [LARGE SCALE GENOMIC DNA]</scope>
    <source>
        <strain evidence="2">Emoy2</strain>
    </source>
</reference>
<proteinExistence type="predicted"/>
<reference evidence="1" key="2">
    <citation type="submission" date="2015-06" db="UniProtKB">
        <authorList>
            <consortium name="EnsemblProtists"/>
        </authorList>
    </citation>
    <scope>IDENTIFICATION</scope>
    <source>
        <strain evidence="1">Emoy2</strain>
    </source>
</reference>
<dbReference type="HOGENOM" id="CLU_2019648_0_0_1"/>
<evidence type="ECO:0000313" key="2">
    <source>
        <dbReference type="Proteomes" id="UP000011713"/>
    </source>
</evidence>
<dbReference type="Proteomes" id="UP000011713">
    <property type="component" value="Unassembled WGS sequence"/>
</dbReference>
<dbReference type="InParanoid" id="M4C6N7"/>
<dbReference type="EnsemblProtists" id="HpaT814774">
    <property type="protein sequence ID" value="HpaP814774"/>
    <property type="gene ID" value="HpaG814774"/>
</dbReference>
<name>M4C6N7_HYAAE</name>
<evidence type="ECO:0000313" key="1">
    <source>
        <dbReference type="EnsemblProtists" id="HpaP814774"/>
    </source>
</evidence>
<dbReference type="EMBL" id="JH598044">
    <property type="status" value="NOT_ANNOTATED_CDS"/>
    <property type="molecule type" value="Genomic_DNA"/>
</dbReference>
<organism evidence="1 2">
    <name type="scientific">Hyaloperonospora arabidopsidis (strain Emoy2)</name>
    <name type="common">Downy mildew agent</name>
    <name type="synonym">Peronospora arabidopsidis</name>
    <dbReference type="NCBI Taxonomy" id="559515"/>
    <lineage>
        <taxon>Eukaryota</taxon>
        <taxon>Sar</taxon>
        <taxon>Stramenopiles</taxon>
        <taxon>Oomycota</taxon>
        <taxon>Peronosporomycetes</taxon>
        <taxon>Peronosporales</taxon>
        <taxon>Peronosporaceae</taxon>
        <taxon>Hyaloperonospora</taxon>
    </lineage>
</organism>
<dbReference type="AlphaFoldDB" id="M4C6N7"/>
<accession>M4C6N7</accession>